<dbReference type="Proteomes" id="UP000829398">
    <property type="component" value="Chromosome 3"/>
</dbReference>
<name>A0ACB8M5F0_CITSI</name>
<evidence type="ECO:0000313" key="2">
    <source>
        <dbReference type="Proteomes" id="UP000829398"/>
    </source>
</evidence>
<accession>A0ACB8M5F0</accession>
<organism evidence="1 2">
    <name type="scientific">Citrus sinensis</name>
    <name type="common">Sweet orange</name>
    <name type="synonym">Citrus aurantium var. sinensis</name>
    <dbReference type="NCBI Taxonomy" id="2711"/>
    <lineage>
        <taxon>Eukaryota</taxon>
        <taxon>Viridiplantae</taxon>
        <taxon>Streptophyta</taxon>
        <taxon>Embryophyta</taxon>
        <taxon>Tracheophyta</taxon>
        <taxon>Spermatophyta</taxon>
        <taxon>Magnoliopsida</taxon>
        <taxon>eudicotyledons</taxon>
        <taxon>Gunneridae</taxon>
        <taxon>Pentapetalae</taxon>
        <taxon>rosids</taxon>
        <taxon>malvids</taxon>
        <taxon>Sapindales</taxon>
        <taxon>Rutaceae</taxon>
        <taxon>Aurantioideae</taxon>
        <taxon>Citrus</taxon>
    </lineage>
</organism>
<reference evidence="2" key="1">
    <citation type="journal article" date="2023" name="Hortic. Res.">
        <title>A chromosome-level phased genome enabling allele-level studies in sweet orange: a case study on citrus Huanglongbing tolerance.</title>
        <authorList>
            <person name="Wu B."/>
            <person name="Yu Q."/>
            <person name="Deng Z."/>
            <person name="Duan Y."/>
            <person name="Luo F."/>
            <person name="Gmitter F. Jr."/>
        </authorList>
    </citation>
    <scope>NUCLEOTIDE SEQUENCE [LARGE SCALE GENOMIC DNA]</scope>
    <source>
        <strain evidence="2">cv. Valencia</strain>
    </source>
</reference>
<evidence type="ECO:0000313" key="1">
    <source>
        <dbReference type="EMBL" id="KAH9781112.1"/>
    </source>
</evidence>
<proteinExistence type="predicted"/>
<comment type="caution">
    <text evidence="1">The sequence shown here is derived from an EMBL/GenBank/DDBJ whole genome shotgun (WGS) entry which is preliminary data.</text>
</comment>
<dbReference type="EMBL" id="CM039172">
    <property type="protein sequence ID" value="KAH9781112.1"/>
    <property type="molecule type" value="Genomic_DNA"/>
</dbReference>
<gene>
    <name evidence="1" type="ORF">KPL71_008339</name>
</gene>
<protein>
    <submittedName>
        <fullName evidence="1">Cytochrome P450 superfamily protein</fullName>
    </submittedName>
</protein>
<sequence length="405" mass="46496">MREIFPGQWPVVTILTTLMFIFFVGKFLCSKRKNPEKISYKFPPGRRGWPLVGDSFNFYNAVAGSHPPSFVREQVKRDLVGKNGVITVQGEQHRKLHGIAANMMRLEKLKFHFLKDIQIVMLHTLKRFQENQVILLQDVCRKASRILFPISQIAINLMVNQLLGVSSESEIDQMAQFFSDFVDGCLSVPVNFPGFTYHTAMKAREKIISKIKKTINEHRQKGSSESGDGLLGRLLDEESLPDESISDFIINLLFAGNETTAKTMLFAVYFLTQNPRAMKQLLEEQESLKRNSLEEEMLTWQDYKAMPFTQCVIDETLRIGGIAIWLIREAKEDVTYQDYVIPKGCSVIPFMSAVHLDENLYKDAITFNPWRWMDPENKMDSSEGRPDVLFPICSLGEWLSNSFDE</sequence>
<keyword evidence="2" id="KW-1185">Reference proteome</keyword>